<dbReference type="VEuPathDB" id="FungiDB:LEMA_uP105080.1"/>
<protein>
    <submittedName>
        <fullName evidence="1">Predicted protein</fullName>
    </submittedName>
</protein>
<name>E5A1B3_LEPMJ</name>
<evidence type="ECO:0000313" key="2">
    <source>
        <dbReference type="Proteomes" id="UP000002668"/>
    </source>
</evidence>
<dbReference type="HOGENOM" id="CLU_2469508_0_0_1"/>
<dbReference type="InParanoid" id="E5A1B3"/>
<gene>
    <name evidence="1" type="ORF">LEMA_uP105080.1</name>
</gene>
<accession>E5A1B3</accession>
<organism evidence="2">
    <name type="scientific">Leptosphaeria maculans (strain JN3 / isolate v23.1.3 / race Av1-4-5-6-7-8)</name>
    <name type="common">Blackleg fungus</name>
    <name type="synonym">Phoma lingam</name>
    <dbReference type="NCBI Taxonomy" id="985895"/>
    <lineage>
        <taxon>Eukaryota</taxon>
        <taxon>Fungi</taxon>
        <taxon>Dikarya</taxon>
        <taxon>Ascomycota</taxon>
        <taxon>Pezizomycotina</taxon>
        <taxon>Dothideomycetes</taxon>
        <taxon>Pleosporomycetidae</taxon>
        <taxon>Pleosporales</taxon>
        <taxon>Pleosporineae</taxon>
        <taxon>Leptosphaeriaceae</taxon>
        <taxon>Plenodomus</taxon>
        <taxon>Plenodomus lingam/Leptosphaeria maculans species complex</taxon>
    </lineage>
</organism>
<proteinExistence type="predicted"/>
<dbReference type="EMBL" id="FP929131">
    <property type="protein sequence ID" value="CBX97377.1"/>
    <property type="molecule type" value="Genomic_DNA"/>
</dbReference>
<dbReference type="AlphaFoldDB" id="E5A1B3"/>
<keyword evidence="2" id="KW-1185">Reference proteome</keyword>
<reference evidence="2" key="1">
    <citation type="journal article" date="2011" name="Nat. Commun.">
        <title>Effector diversification within compartments of the Leptosphaeria maculans genome affected by Repeat-Induced Point mutations.</title>
        <authorList>
            <person name="Rouxel T."/>
            <person name="Grandaubert J."/>
            <person name="Hane J.K."/>
            <person name="Hoede C."/>
            <person name="van de Wouw A.P."/>
            <person name="Couloux A."/>
            <person name="Dominguez V."/>
            <person name="Anthouard V."/>
            <person name="Bally P."/>
            <person name="Bourras S."/>
            <person name="Cozijnsen A.J."/>
            <person name="Ciuffetti L.M."/>
            <person name="Degrave A."/>
            <person name="Dilmaghani A."/>
            <person name="Duret L."/>
            <person name="Fudal I."/>
            <person name="Goodwin S.B."/>
            <person name="Gout L."/>
            <person name="Glaser N."/>
            <person name="Linglin J."/>
            <person name="Kema G.H.J."/>
            <person name="Lapalu N."/>
            <person name="Lawrence C.B."/>
            <person name="May K."/>
            <person name="Meyer M."/>
            <person name="Ollivier B."/>
            <person name="Poulain J."/>
            <person name="Schoch C.L."/>
            <person name="Simon A."/>
            <person name="Spatafora J.W."/>
            <person name="Stachowiak A."/>
            <person name="Turgeon B.G."/>
            <person name="Tyler B.M."/>
            <person name="Vincent D."/>
            <person name="Weissenbach J."/>
            <person name="Amselem J."/>
            <person name="Quesneville H."/>
            <person name="Oliver R.P."/>
            <person name="Wincker P."/>
            <person name="Balesdent M.-H."/>
            <person name="Howlett B.J."/>
        </authorList>
    </citation>
    <scope>NUCLEOTIDE SEQUENCE [LARGE SCALE GENOMIC DNA]</scope>
    <source>
        <strain evidence="2">JN3 / isolate v23.1.3 / race Av1-4-5-6-7-8</strain>
    </source>
</reference>
<sequence>MFCNSVGTLTTRYYSTTGAGCQLERTTSCALGCLSVAVAASRCLASFANTMSSSCECVIHYCFRQSGFTSMVEFKNHAAIGGTGDRTV</sequence>
<evidence type="ECO:0000313" key="1">
    <source>
        <dbReference type="EMBL" id="CBX97377.1"/>
    </source>
</evidence>
<dbReference type="Proteomes" id="UP000002668">
    <property type="component" value="Genome"/>
</dbReference>